<dbReference type="InterPro" id="IPR055597">
    <property type="entry name" value="DUF7173"/>
</dbReference>
<dbReference type="EMBL" id="MG948468">
    <property type="protein sequence ID" value="AVJ51807.1"/>
    <property type="molecule type" value="Genomic_DNA"/>
</dbReference>
<dbReference type="Proteomes" id="UP000241629">
    <property type="component" value="Segment"/>
</dbReference>
<protein>
    <submittedName>
        <fullName evidence="1">DNA binding protein</fullName>
    </submittedName>
</protein>
<evidence type="ECO:0000313" key="1">
    <source>
        <dbReference type="EMBL" id="AVJ51807.1"/>
    </source>
</evidence>
<keyword evidence="2" id="KW-1185">Reference proteome</keyword>
<reference evidence="1 2" key="1">
    <citation type="submission" date="2018-02" db="EMBL/GenBank/DDBJ databases">
        <title>Complete genome sequence of Pantoea phage vB_PagS_Vid5.</title>
        <authorList>
            <person name="Truncaite L."/>
            <person name="Simoliunas E."/>
            <person name="Meskys R."/>
        </authorList>
    </citation>
    <scope>NUCLEOTIDE SEQUENCE [LARGE SCALE GENOMIC DNA]</scope>
</reference>
<accession>A0A2P1CKM5</accession>
<sequence>MVQVPEDKVTMEDLVAWYNLKQELQSVQARERAMRDRITRHFFPTITEGTNKTIFEGSEIKAVQSYTRDIDPAVYAAVTKDLYDLGVDTSELVSFKPSLVTAAYRKLQGNALAIFNQCVSTKPGSVQLTITQAKPGKG</sequence>
<organism evidence="1 2">
    <name type="scientific">Pantoea phage vB_PagS_Vid5</name>
    <dbReference type="NCBI Taxonomy" id="2099652"/>
    <lineage>
        <taxon>Viruses</taxon>
        <taxon>Duplodnaviria</taxon>
        <taxon>Heunggongvirae</taxon>
        <taxon>Uroviricota</taxon>
        <taxon>Caudoviricetes</taxon>
        <taxon>Vidquintavirus</taxon>
        <taxon>Vidquintavirus Vid5</taxon>
    </lineage>
</organism>
<proteinExistence type="predicted"/>
<gene>
    <name evidence="1" type="ORF">Vid5_gp52</name>
</gene>
<evidence type="ECO:0000313" key="2">
    <source>
        <dbReference type="Proteomes" id="UP000241629"/>
    </source>
</evidence>
<name>A0A2P1CKM5_9CAUD</name>
<dbReference type="OrthoDB" id="12573at10239"/>
<dbReference type="Pfam" id="PF23791">
    <property type="entry name" value="DUF7173"/>
    <property type="match status" value="1"/>
</dbReference>